<dbReference type="OrthoDB" id="2361671at2"/>
<name>A0A264W5J2_9BACL</name>
<organism evidence="1 2">
    <name type="scientific">Tetzosporium hominis</name>
    <dbReference type="NCBI Taxonomy" id="2020506"/>
    <lineage>
        <taxon>Bacteria</taxon>
        <taxon>Bacillati</taxon>
        <taxon>Bacillota</taxon>
        <taxon>Bacilli</taxon>
        <taxon>Bacillales</taxon>
        <taxon>Caryophanaceae</taxon>
        <taxon>Tetzosporium</taxon>
    </lineage>
</organism>
<sequence length="63" mass="7467">MNSFYDVQQLLKKFGTYVYTKDIKSDCDLMEFELDELHQSGLLATEDYLKAKVLVRKRRSEQS</sequence>
<evidence type="ECO:0000313" key="2">
    <source>
        <dbReference type="Proteomes" id="UP000217065"/>
    </source>
</evidence>
<dbReference type="InterPro" id="IPR023164">
    <property type="entry name" value="YqgQ-like_sf"/>
</dbReference>
<dbReference type="EMBL" id="NOKQ01000187">
    <property type="protein sequence ID" value="OZS78825.1"/>
    <property type="molecule type" value="Genomic_DNA"/>
</dbReference>
<dbReference type="AlphaFoldDB" id="A0A264W5J2"/>
<dbReference type="RefSeq" id="WP_094942059.1">
    <property type="nucleotide sequence ID" value="NZ_NOKQ01000187.1"/>
</dbReference>
<dbReference type="Proteomes" id="UP000217065">
    <property type="component" value="Unassembled WGS sequence"/>
</dbReference>
<dbReference type="SUPFAM" id="SSF158379">
    <property type="entry name" value="YqgQ-like"/>
    <property type="match status" value="1"/>
</dbReference>
<protein>
    <recommendedName>
        <fullName evidence="3">DUF910 domain-containing protein</fullName>
    </recommendedName>
</protein>
<accession>A0A264W5J2</accession>
<dbReference type="InterPro" id="IPR009256">
    <property type="entry name" value="YqgQ-like"/>
</dbReference>
<dbReference type="Pfam" id="PF06014">
    <property type="entry name" value="YqgQ-like"/>
    <property type="match status" value="1"/>
</dbReference>
<keyword evidence="2" id="KW-1185">Reference proteome</keyword>
<reference evidence="1 2" key="1">
    <citation type="submission" date="2017-07" db="EMBL/GenBank/DDBJ databases">
        <title>Tetzosporium hominis gen.nov. sp.nov.</title>
        <authorList>
            <person name="Tetz G."/>
            <person name="Tetz V."/>
        </authorList>
    </citation>
    <scope>NUCLEOTIDE SEQUENCE [LARGE SCALE GENOMIC DNA]</scope>
    <source>
        <strain evidence="1 2">VT-49</strain>
    </source>
</reference>
<proteinExistence type="predicted"/>
<gene>
    <name evidence="1" type="ORF">CF394_04620</name>
</gene>
<comment type="caution">
    <text evidence="1">The sequence shown here is derived from an EMBL/GenBank/DDBJ whole genome shotgun (WGS) entry which is preliminary data.</text>
</comment>
<evidence type="ECO:0008006" key="3">
    <source>
        <dbReference type="Google" id="ProtNLM"/>
    </source>
</evidence>
<evidence type="ECO:0000313" key="1">
    <source>
        <dbReference type="EMBL" id="OZS78825.1"/>
    </source>
</evidence>
<dbReference type="Gene3D" id="1.10.287.760">
    <property type="entry name" value="YqgQ-like"/>
    <property type="match status" value="1"/>
</dbReference>